<dbReference type="EMBL" id="JAAALK010000081">
    <property type="protein sequence ID" value="KAG8090784.1"/>
    <property type="molecule type" value="Genomic_DNA"/>
</dbReference>
<accession>A0A8J5WLF1</accession>
<reference evidence="1" key="2">
    <citation type="submission" date="2021-02" db="EMBL/GenBank/DDBJ databases">
        <authorList>
            <person name="Kimball J.A."/>
            <person name="Haas M.W."/>
            <person name="Macchietto M."/>
            <person name="Kono T."/>
            <person name="Duquette J."/>
            <person name="Shao M."/>
        </authorList>
    </citation>
    <scope>NUCLEOTIDE SEQUENCE</scope>
    <source>
        <tissue evidence="1">Fresh leaf tissue</tissue>
    </source>
</reference>
<gene>
    <name evidence="1" type="ORF">GUJ93_ZPchr0011g28014</name>
</gene>
<organism evidence="1 2">
    <name type="scientific">Zizania palustris</name>
    <name type="common">Northern wild rice</name>
    <dbReference type="NCBI Taxonomy" id="103762"/>
    <lineage>
        <taxon>Eukaryota</taxon>
        <taxon>Viridiplantae</taxon>
        <taxon>Streptophyta</taxon>
        <taxon>Embryophyta</taxon>
        <taxon>Tracheophyta</taxon>
        <taxon>Spermatophyta</taxon>
        <taxon>Magnoliopsida</taxon>
        <taxon>Liliopsida</taxon>
        <taxon>Poales</taxon>
        <taxon>Poaceae</taxon>
        <taxon>BOP clade</taxon>
        <taxon>Oryzoideae</taxon>
        <taxon>Oryzeae</taxon>
        <taxon>Zizaniinae</taxon>
        <taxon>Zizania</taxon>
    </lineage>
</organism>
<keyword evidence="2" id="KW-1185">Reference proteome</keyword>
<evidence type="ECO:0000313" key="2">
    <source>
        <dbReference type="Proteomes" id="UP000729402"/>
    </source>
</evidence>
<reference evidence="1" key="1">
    <citation type="journal article" date="2021" name="bioRxiv">
        <title>Whole Genome Assembly and Annotation of Northern Wild Rice, Zizania palustris L., Supports a Whole Genome Duplication in the Zizania Genus.</title>
        <authorList>
            <person name="Haas M."/>
            <person name="Kono T."/>
            <person name="Macchietto M."/>
            <person name="Millas R."/>
            <person name="McGilp L."/>
            <person name="Shao M."/>
            <person name="Duquette J."/>
            <person name="Hirsch C.N."/>
            <person name="Kimball J."/>
        </authorList>
    </citation>
    <scope>NUCLEOTIDE SEQUENCE</scope>
    <source>
        <tissue evidence="1">Fresh leaf tissue</tissue>
    </source>
</reference>
<proteinExistence type="predicted"/>
<sequence length="95" mass="10100">MMPYVLAAYAGACSTGPQTPLSNARSHSCCLCACTEVARSIVCRVDRAAGTYAYPLEAAAHAPLLSSRATATRIATLNRTKANVSPTKDKGWRWP</sequence>
<comment type="caution">
    <text evidence="1">The sequence shown here is derived from an EMBL/GenBank/DDBJ whole genome shotgun (WGS) entry which is preliminary data.</text>
</comment>
<evidence type="ECO:0000313" key="1">
    <source>
        <dbReference type="EMBL" id="KAG8090784.1"/>
    </source>
</evidence>
<protein>
    <submittedName>
        <fullName evidence="1">Uncharacterized protein</fullName>
    </submittedName>
</protein>
<dbReference type="AlphaFoldDB" id="A0A8J5WLF1"/>
<name>A0A8J5WLF1_ZIZPA</name>
<dbReference type="Proteomes" id="UP000729402">
    <property type="component" value="Unassembled WGS sequence"/>
</dbReference>